<protein>
    <submittedName>
        <fullName evidence="2">NAD-dependent aldehyde dehydrogenase</fullName>
    </submittedName>
</protein>
<dbReference type="RefSeq" id="WP_130605820.1">
    <property type="nucleotide sequence ID" value="NZ_AP019368.1"/>
</dbReference>
<dbReference type="SUPFAM" id="SSF53720">
    <property type="entry name" value="ALDH-like"/>
    <property type="match status" value="1"/>
</dbReference>
<reference evidence="2 3" key="1">
    <citation type="submission" date="2018-12" db="EMBL/GenBank/DDBJ databases">
        <title>Rubrispira sanarue gen. nov., sp., nov., a member of the order Silvanigrellales, isolated from a brackish lake in Hamamatsu Japan.</title>
        <authorList>
            <person name="Maejima Y."/>
            <person name="Iino T."/>
            <person name="Muraguchi Y."/>
            <person name="Fukuda K."/>
            <person name="Nojiri H."/>
            <person name="Ohkuma M."/>
            <person name="Moriuchi R."/>
            <person name="Dohra H."/>
            <person name="Kimbara K."/>
            <person name="Shintani M."/>
        </authorList>
    </citation>
    <scope>NUCLEOTIDE SEQUENCE [LARGE SCALE GENOMIC DNA]</scope>
    <source>
        <strain evidence="2 3">RF1110005</strain>
    </source>
</reference>
<dbReference type="GO" id="GO:0016620">
    <property type="term" value="F:oxidoreductase activity, acting on the aldehyde or oxo group of donors, NAD or NADP as acceptor"/>
    <property type="evidence" value="ECO:0007669"/>
    <property type="project" value="InterPro"/>
</dbReference>
<dbReference type="InterPro" id="IPR016162">
    <property type="entry name" value="Ald_DH_N"/>
</dbReference>
<dbReference type="Gene3D" id="3.40.309.10">
    <property type="entry name" value="Aldehyde Dehydrogenase, Chain A, domain 2"/>
    <property type="match status" value="1"/>
</dbReference>
<name>A0A4P2VGT8_FLUSA</name>
<evidence type="ECO:0000313" key="3">
    <source>
        <dbReference type="Proteomes" id="UP000291236"/>
    </source>
</evidence>
<dbReference type="InterPro" id="IPR016163">
    <property type="entry name" value="Ald_DH_C"/>
</dbReference>
<accession>A0A4P2VGT8</accession>
<proteinExistence type="predicted"/>
<organism evidence="2 3">
    <name type="scientific">Fluviispira sanaruensis</name>
    <dbReference type="NCBI Taxonomy" id="2493639"/>
    <lineage>
        <taxon>Bacteria</taxon>
        <taxon>Pseudomonadati</taxon>
        <taxon>Bdellovibrionota</taxon>
        <taxon>Oligoflexia</taxon>
        <taxon>Silvanigrellales</taxon>
        <taxon>Silvanigrellaceae</taxon>
        <taxon>Fluviispira</taxon>
    </lineage>
</organism>
<sequence length="549" mass="62240">MNDRKKIENLLLTLSENKNRWAELKLCEKKNYLNNAMNILLTESKQWADSCIRAKGLDENTEISGQEYLQGPAIVMKQMRLLIKALDAKGSPRIPKVYKTKGNQYIARVLPAHFYDKVMWRGFTAEVRILKNKEPSQGMFYKRNKVTGSLSLVLGAGNVSSIAPLDALHKLFTEGKVCLVKLNPVNDYLLDIFNNIFADLIKDGYLAFIKGDAETSEWLCNHLLVDDIHITGSHKTHNKIVWGNEIPPQPLDMNKIKNNKNITSELGCVTPVILIPGVWSDEQLEYHARQIASAVENNGSFNCNAMKLIVTCEGWQQRELFLKQLRKELSLLKSRKAYYPGAQNRYNEFLKRYPQAEVLGEKKVGCIPWTLIADIKKSENEYAFNEEAFCGIISETALTEEDIPSFIQAATEFCNNEVWGTLSCSVIVDPLTRKEYSQEIDDCIDALRYGAIGINCWSALSYAFASTTWGAYPGHTLEDIQSGIGAVHNGYLIDFPEKSVIDAPFIIKPTPVWFYNNKNIREISEKLIQFEYSQNIFDFLKLIFAAAKG</sequence>
<dbReference type="EMBL" id="AP019368">
    <property type="protein sequence ID" value="BBH51871.1"/>
    <property type="molecule type" value="Genomic_DNA"/>
</dbReference>
<keyword evidence="3" id="KW-1185">Reference proteome</keyword>
<dbReference type="KEGG" id="sbf:JCM31447_02950"/>
<dbReference type="Gene3D" id="3.40.605.10">
    <property type="entry name" value="Aldehyde Dehydrogenase, Chain A, domain 1"/>
    <property type="match status" value="1"/>
</dbReference>
<keyword evidence="1" id="KW-0560">Oxidoreductase</keyword>
<dbReference type="AlphaFoldDB" id="A0A4P2VGT8"/>
<dbReference type="InterPro" id="IPR016161">
    <property type="entry name" value="Ald_DH/histidinol_DH"/>
</dbReference>
<dbReference type="Proteomes" id="UP000291236">
    <property type="component" value="Chromosome"/>
</dbReference>
<evidence type="ECO:0000313" key="2">
    <source>
        <dbReference type="EMBL" id="BBH51871.1"/>
    </source>
</evidence>
<gene>
    <name evidence="2" type="ORF">JCM31447_02950</name>
</gene>
<dbReference type="OrthoDB" id="136308at2"/>
<evidence type="ECO:0000256" key="1">
    <source>
        <dbReference type="ARBA" id="ARBA00023002"/>
    </source>
</evidence>